<reference evidence="2 3" key="1">
    <citation type="submission" date="2019-07" db="EMBL/GenBank/DDBJ databases">
        <title>Genome sequence of 2 isolates from Red Sea Mangroves.</title>
        <authorList>
            <person name="Sefrji F."/>
            <person name="Michoud G."/>
            <person name="Merlino G."/>
            <person name="Daffonchio D."/>
        </authorList>
    </citation>
    <scope>NUCLEOTIDE SEQUENCE [LARGE SCALE GENOMIC DNA]</scope>
    <source>
        <strain evidence="2 3">R1DC41</strain>
    </source>
</reference>
<dbReference type="GO" id="GO:0016787">
    <property type="term" value="F:hydrolase activity"/>
    <property type="evidence" value="ECO:0007669"/>
    <property type="project" value="UniProtKB-KW"/>
</dbReference>
<evidence type="ECO:0000259" key="1">
    <source>
        <dbReference type="SMART" id="SM00849"/>
    </source>
</evidence>
<keyword evidence="2" id="KW-0378">Hydrolase</keyword>
<dbReference type="Gene3D" id="3.60.15.10">
    <property type="entry name" value="Ribonuclease Z/Hydroxyacylglutathione hydrolase-like"/>
    <property type="match status" value="1"/>
</dbReference>
<dbReference type="KEGG" id="mcui:G8O30_07290"/>
<dbReference type="InterPro" id="IPR050855">
    <property type="entry name" value="NDM-1-like"/>
</dbReference>
<protein>
    <submittedName>
        <fullName evidence="2">MBL fold metallo-hydrolase</fullName>
    </submittedName>
</protein>
<accession>A0A7S8CBG8</accession>
<dbReference type="SUPFAM" id="SSF56281">
    <property type="entry name" value="Metallo-hydrolase/oxidoreductase"/>
    <property type="match status" value="1"/>
</dbReference>
<name>A0A7S8CBG8_9BACI</name>
<proteinExistence type="predicted"/>
<dbReference type="Pfam" id="PF00753">
    <property type="entry name" value="Lactamase_B"/>
    <property type="match status" value="1"/>
</dbReference>
<dbReference type="EMBL" id="CP049742">
    <property type="protein sequence ID" value="QPC46781.1"/>
    <property type="molecule type" value="Genomic_DNA"/>
</dbReference>
<dbReference type="PANTHER" id="PTHR42951">
    <property type="entry name" value="METALLO-BETA-LACTAMASE DOMAIN-CONTAINING"/>
    <property type="match status" value="1"/>
</dbReference>
<keyword evidence="3" id="KW-1185">Reference proteome</keyword>
<evidence type="ECO:0000313" key="3">
    <source>
        <dbReference type="Proteomes" id="UP000593626"/>
    </source>
</evidence>
<sequence length="329" mass="36705">MKKIQDNLYQITIPTPFAVGDVHIYLLDAPVPTLVDVGPNTDLAEEIVQTELAKVGLSISAIEQVVLTHHHPDHSGLLDRFPSSTTVIAHQDGGRWLLHSEEFLLHHDSFFEQLLKQVGLPTIPPKAIERFRQPLVVACTRAIDLSIEEGDRLPGLPEWEVLGTPGHAEGHITLIHSTSRVALGGDVLLSHISSNPLVEPPFEIGGQRHKPILQYNNSLKKLHKEALSAVWSGHGDVVSNPSELIKLRLTKQHERAMAVLTYLQETKEPQTLFSICKWLFPLAYKREFGLTLSETLAQLDYLEAEQLVSSTIEENGWVYYRCREGVSVG</sequence>
<gene>
    <name evidence="2" type="ORF">G8O30_07290</name>
</gene>
<dbReference type="PANTHER" id="PTHR42951:SF21">
    <property type="entry name" value="METALLO-HYDROLASE YQJP-RELATED"/>
    <property type="match status" value="1"/>
</dbReference>
<feature type="domain" description="Metallo-beta-lactamase" evidence="1">
    <location>
        <begin position="21"/>
        <end position="234"/>
    </location>
</feature>
<dbReference type="Proteomes" id="UP000593626">
    <property type="component" value="Chromosome"/>
</dbReference>
<evidence type="ECO:0000313" key="2">
    <source>
        <dbReference type="EMBL" id="QPC46781.1"/>
    </source>
</evidence>
<dbReference type="InterPro" id="IPR036866">
    <property type="entry name" value="RibonucZ/Hydroxyglut_hydro"/>
</dbReference>
<dbReference type="AlphaFoldDB" id="A0A7S8CBG8"/>
<dbReference type="SMART" id="SM00849">
    <property type="entry name" value="Lactamase_B"/>
    <property type="match status" value="1"/>
</dbReference>
<dbReference type="InterPro" id="IPR001279">
    <property type="entry name" value="Metallo-B-lactamas"/>
</dbReference>
<dbReference type="RefSeq" id="WP_239674315.1">
    <property type="nucleotide sequence ID" value="NZ_CP049742.1"/>
</dbReference>
<organism evidence="2 3">
    <name type="scientific">Mangrovibacillus cuniculi</name>
    <dbReference type="NCBI Taxonomy" id="2593652"/>
    <lineage>
        <taxon>Bacteria</taxon>
        <taxon>Bacillati</taxon>
        <taxon>Bacillota</taxon>
        <taxon>Bacilli</taxon>
        <taxon>Bacillales</taxon>
        <taxon>Bacillaceae</taxon>
        <taxon>Mangrovibacillus</taxon>
    </lineage>
</organism>